<dbReference type="EMBL" id="JADZGI010000001">
    <property type="protein sequence ID" value="MBH0113779.1"/>
    <property type="molecule type" value="Genomic_DNA"/>
</dbReference>
<evidence type="ECO:0000256" key="2">
    <source>
        <dbReference type="SAM" id="MobiDB-lite"/>
    </source>
</evidence>
<evidence type="ECO:0000313" key="6">
    <source>
        <dbReference type="Proteomes" id="UP000617634"/>
    </source>
</evidence>
<name>A0A931HDI2_9SPHN</name>
<feature type="domain" description="DprA winged helix" evidence="4">
    <location>
        <begin position="355"/>
        <end position="409"/>
    </location>
</feature>
<gene>
    <name evidence="5" type="primary">dprA</name>
    <name evidence="5" type="ORF">I5E68_12570</name>
</gene>
<dbReference type="AlphaFoldDB" id="A0A931HDI2"/>
<comment type="caution">
    <text evidence="5">The sequence shown here is derived from an EMBL/GenBank/DDBJ whole genome shotgun (WGS) entry which is preliminary data.</text>
</comment>
<evidence type="ECO:0000313" key="5">
    <source>
        <dbReference type="EMBL" id="MBH0113779.1"/>
    </source>
</evidence>
<feature type="compositionally biased region" description="Low complexity" evidence="2">
    <location>
        <begin position="13"/>
        <end position="25"/>
    </location>
</feature>
<reference evidence="5" key="1">
    <citation type="submission" date="2020-11" db="EMBL/GenBank/DDBJ databases">
        <title>Novosphingobium aureum sp. nov., a marine bacterium isolated from sediment of a salt flat.</title>
        <authorList>
            <person name="Yoo Y."/>
            <person name="Kim J.-J."/>
        </authorList>
    </citation>
    <scope>NUCLEOTIDE SEQUENCE</scope>
    <source>
        <strain evidence="5">YJ-S2-02</strain>
    </source>
</reference>
<evidence type="ECO:0000259" key="3">
    <source>
        <dbReference type="Pfam" id="PF02481"/>
    </source>
</evidence>
<dbReference type="Gene3D" id="1.10.10.10">
    <property type="entry name" value="Winged helix-like DNA-binding domain superfamily/Winged helix DNA-binding domain"/>
    <property type="match status" value="1"/>
</dbReference>
<dbReference type="Proteomes" id="UP000617634">
    <property type="component" value="Unassembled WGS sequence"/>
</dbReference>
<evidence type="ECO:0000256" key="1">
    <source>
        <dbReference type="ARBA" id="ARBA00006525"/>
    </source>
</evidence>
<sequence length="416" mass="43344">MTGASGDDGRLGGFVRQARAGQARAGKARRRSGVSGIEAGLAEKKPSLTHEEAFARIRLLRSPNIGPVSYRQLLARFGDAVSALEALPELSARGGRRYEAAPEQRIRAEVEQVRRNGARYLFHDAPEYPALLAMAEGAPPILTYRGDLALAARPCLAVVGARNASAAAVKIARDFAHDLAEAGLTIVSGLARGIDGAAHRGALAAGGATVGVIASGIDIAYPPEHTELHEEIAQGGLLLAEQPPGTEPLARHFPARNRIIAGLCAGTLVVEAAPRSGSLITARLAGEMGREVMAVPGSPLDPRSHGCNGLIRDGAVLVQSVEDVRELLCAFDGTPRSHVRETGEGWGDDLDANERACPMDEPPAAIADLLTTAPLGIDELIRQTGASAAAVQLALLELELAGRLVRHAGARVSLSG</sequence>
<comment type="similarity">
    <text evidence="1">Belongs to the DprA/Smf family.</text>
</comment>
<feature type="domain" description="Smf/DprA SLOG" evidence="3">
    <location>
        <begin position="120"/>
        <end position="327"/>
    </location>
</feature>
<accession>A0A931HDI2</accession>
<feature type="region of interest" description="Disordered" evidence="2">
    <location>
        <begin position="1"/>
        <end position="32"/>
    </location>
</feature>
<protein>
    <submittedName>
        <fullName evidence="5">DNA-protecting protein DprA</fullName>
    </submittedName>
</protein>
<evidence type="ECO:0000259" key="4">
    <source>
        <dbReference type="Pfam" id="PF17782"/>
    </source>
</evidence>
<keyword evidence="6" id="KW-1185">Reference proteome</keyword>
<dbReference type="InterPro" id="IPR057666">
    <property type="entry name" value="DrpA_SLOG"/>
</dbReference>
<dbReference type="InterPro" id="IPR036388">
    <property type="entry name" value="WH-like_DNA-bd_sf"/>
</dbReference>
<dbReference type="SUPFAM" id="SSF102405">
    <property type="entry name" value="MCP/YpsA-like"/>
    <property type="match status" value="1"/>
</dbReference>
<dbReference type="Pfam" id="PF21102">
    <property type="entry name" value="DprA_N"/>
    <property type="match status" value="1"/>
</dbReference>
<dbReference type="InterPro" id="IPR003488">
    <property type="entry name" value="DprA"/>
</dbReference>
<dbReference type="Gene3D" id="3.40.50.450">
    <property type="match status" value="1"/>
</dbReference>
<dbReference type="GO" id="GO:0009294">
    <property type="term" value="P:DNA-mediated transformation"/>
    <property type="evidence" value="ECO:0007669"/>
    <property type="project" value="InterPro"/>
</dbReference>
<proteinExistence type="inferred from homology"/>
<dbReference type="PANTHER" id="PTHR43022:SF1">
    <property type="entry name" value="PROTEIN SMF"/>
    <property type="match status" value="1"/>
</dbReference>
<organism evidence="5 6">
    <name type="scientific">Novosphingobium aureum</name>
    <dbReference type="NCBI Taxonomy" id="2792964"/>
    <lineage>
        <taxon>Bacteria</taxon>
        <taxon>Pseudomonadati</taxon>
        <taxon>Pseudomonadota</taxon>
        <taxon>Alphaproteobacteria</taxon>
        <taxon>Sphingomonadales</taxon>
        <taxon>Sphingomonadaceae</taxon>
        <taxon>Novosphingobium</taxon>
    </lineage>
</organism>
<dbReference type="InterPro" id="IPR041614">
    <property type="entry name" value="DprA_WH"/>
</dbReference>
<dbReference type="PANTHER" id="PTHR43022">
    <property type="entry name" value="PROTEIN SMF"/>
    <property type="match status" value="1"/>
</dbReference>
<dbReference type="Pfam" id="PF02481">
    <property type="entry name" value="DNA_processg_A"/>
    <property type="match status" value="1"/>
</dbReference>
<dbReference type="NCBIfam" id="TIGR00732">
    <property type="entry name" value="dprA"/>
    <property type="match status" value="1"/>
</dbReference>
<dbReference type="Pfam" id="PF17782">
    <property type="entry name" value="WHD_DprA"/>
    <property type="match status" value="1"/>
</dbReference>